<evidence type="ECO:0000256" key="2">
    <source>
        <dbReference type="ARBA" id="ARBA00022658"/>
    </source>
</evidence>
<dbReference type="SUPFAM" id="SSF50156">
    <property type="entry name" value="PDZ domain-like"/>
    <property type="match status" value="1"/>
</dbReference>
<feature type="region of interest" description="Disordered" evidence="3">
    <location>
        <begin position="239"/>
        <end position="258"/>
    </location>
</feature>
<feature type="region of interest" description="Disordered" evidence="3">
    <location>
        <begin position="1457"/>
        <end position="1505"/>
    </location>
</feature>
<feature type="compositionally biased region" description="Acidic residues" evidence="3">
    <location>
        <begin position="1609"/>
        <end position="1624"/>
    </location>
</feature>
<feature type="compositionally biased region" description="Low complexity" evidence="3">
    <location>
        <begin position="1590"/>
        <end position="1599"/>
    </location>
</feature>
<dbReference type="Gene3D" id="1.20.870.10">
    <property type="entry name" value="Son of sevenless (SoS) protein Chain: S domain 1"/>
    <property type="match status" value="1"/>
</dbReference>
<feature type="compositionally biased region" description="Polar residues" evidence="3">
    <location>
        <begin position="681"/>
        <end position="692"/>
    </location>
</feature>
<feature type="compositionally biased region" description="Low complexity" evidence="3">
    <location>
        <begin position="487"/>
        <end position="497"/>
    </location>
</feature>
<dbReference type="GO" id="GO:0005085">
    <property type="term" value="F:guanyl-nucleotide exchange factor activity"/>
    <property type="evidence" value="ECO:0007669"/>
    <property type="project" value="UniProtKB-KW"/>
</dbReference>
<dbReference type="CDD" id="cd00038">
    <property type="entry name" value="CAP_ED"/>
    <property type="match status" value="1"/>
</dbReference>
<feature type="region of interest" description="Disordered" evidence="3">
    <location>
        <begin position="674"/>
        <end position="699"/>
    </location>
</feature>
<keyword evidence="2" id="KW-0344">Guanine-nucleotide releasing factor</keyword>
<dbReference type="Proteomes" id="UP000675881">
    <property type="component" value="Chromosome 9"/>
</dbReference>
<dbReference type="PROSITE" id="PS50042">
    <property type="entry name" value="CNMP_BINDING_3"/>
    <property type="match status" value="1"/>
</dbReference>
<dbReference type="Pfam" id="PF00617">
    <property type="entry name" value="RasGEF"/>
    <property type="match status" value="1"/>
</dbReference>
<feature type="compositionally biased region" description="Basic residues" evidence="3">
    <location>
        <begin position="1482"/>
        <end position="1495"/>
    </location>
</feature>
<dbReference type="SUPFAM" id="SSF48366">
    <property type="entry name" value="Ras GEF"/>
    <property type="match status" value="1"/>
</dbReference>
<feature type="region of interest" description="Disordered" evidence="3">
    <location>
        <begin position="1367"/>
        <end position="1443"/>
    </location>
</feature>
<evidence type="ECO:0000313" key="5">
    <source>
        <dbReference type="Proteomes" id="UP000675881"/>
    </source>
</evidence>
<dbReference type="PROSITE" id="PS50212">
    <property type="entry name" value="RASGEF_NTER"/>
    <property type="match status" value="1"/>
</dbReference>
<feature type="region of interest" description="Disordered" evidence="3">
    <location>
        <begin position="1520"/>
        <end position="1624"/>
    </location>
</feature>
<feature type="compositionally biased region" description="Pro residues" evidence="3">
    <location>
        <begin position="1559"/>
        <end position="1569"/>
    </location>
</feature>
<dbReference type="InterPro" id="IPR029071">
    <property type="entry name" value="Ubiquitin-like_domsf"/>
</dbReference>
<dbReference type="SUPFAM" id="SSF54236">
    <property type="entry name" value="Ubiquitin-like"/>
    <property type="match status" value="1"/>
</dbReference>
<organism evidence="4 5">
    <name type="scientific">Lepeophtheirus salmonis</name>
    <name type="common">Salmon louse</name>
    <name type="synonym">Caligus salmonis</name>
    <dbReference type="NCBI Taxonomy" id="72036"/>
    <lineage>
        <taxon>Eukaryota</taxon>
        <taxon>Metazoa</taxon>
        <taxon>Ecdysozoa</taxon>
        <taxon>Arthropoda</taxon>
        <taxon>Crustacea</taxon>
        <taxon>Multicrustacea</taxon>
        <taxon>Hexanauplia</taxon>
        <taxon>Copepoda</taxon>
        <taxon>Siphonostomatoida</taxon>
        <taxon>Caligidae</taxon>
        <taxon>Lepeophtheirus</taxon>
    </lineage>
</organism>
<dbReference type="InterPro" id="IPR000651">
    <property type="entry name" value="Ras-like_Gua-exchang_fac_N"/>
</dbReference>
<comment type="similarity">
    <text evidence="1">Belongs to the RAPGEF2 family.</text>
</comment>
<dbReference type="InterPro" id="IPR000595">
    <property type="entry name" value="cNMP-bd_dom"/>
</dbReference>
<dbReference type="EMBL" id="HG994588">
    <property type="protein sequence ID" value="CAF3033925.1"/>
    <property type="molecule type" value="Genomic_DNA"/>
</dbReference>
<accession>A0A7R8D854</accession>
<evidence type="ECO:0000313" key="4">
    <source>
        <dbReference type="EMBL" id="CAF3033925.1"/>
    </source>
</evidence>
<feature type="compositionally biased region" description="Low complexity" evidence="3">
    <location>
        <begin position="1531"/>
        <end position="1552"/>
    </location>
</feature>
<feature type="compositionally biased region" description="Acidic residues" evidence="3">
    <location>
        <begin position="517"/>
        <end position="533"/>
    </location>
</feature>
<feature type="compositionally biased region" description="Low complexity" evidence="3">
    <location>
        <begin position="1386"/>
        <end position="1395"/>
    </location>
</feature>
<feature type="compositionally biased region" description="Basic and acidic residues" evidence="3">
    <location>
        <begin position="277"/>
        <end position="287"/>
    </location>
</feature>
<dbReference type="CDD" id="cd01785">
    <property type="entry name" value="RA_PDZ-GEF1"/>
    <property type="match status" value="1"/>
</dbReference>
<dbReference type="PROSITE" id="PS50009">
    <property type="entry name" value="RASGEF_CAT"/>
    <property type="match status" value="1"/>
</dbReference>
<dbReference type="InterPro" id="IPR008937">
    <property type="entry name" value="Ras-like_GEF"/>
</dbReference>
<reference evidence="4" key="1">
    <citation type="submission" date="2021-02" db="EMBL/GenBank/DDBJ databases">
        <authorList>
            <person name="Bekaert M."/>
        </authorList>
    </citation>
    <scope>NUCLEOTIDE SEQUENCE</scope>
    <source>
        <strain evidence="4">IoA-00</strain>
    </source>
</reference>
<dbReference type="InterPro" id="IPR036034">
    <property type="entry name" value="PDZ_sf"/>
</dbReference>
<feature type="compositionally biased region" description="Basic residues" evidence="3">
    <location>
        <begin position="388"/>
        <end position="399"/>
    </location>
</feature>
<dbReference type="InterPro" id="IPR018490">
    <property type="entry name" value="cNMP-bd_dom_sf"/>
</dbReference>
<feature type="region of interest" description="Disordered" evidence="3">
    <location>
        <begin position="110"/>
        <end position="131"/>
    </location>
</feature>
<dbReference type="PANTHER" id="PTHR23113:SF249">
    <property type="entry name" value="RAP GUANINE NUCLEOTIDE EXCHANGE FACTOR 6"/>
    <property type="match status" value="1"/>
</dbReference>
<dbReference type="CDD" id="cd06224">
    <property type="entry name" value="REM"/>
    <property type="match status" value="1"/>
</dbReference>
<proteinExistence type="inferred from homology"/>
<protein>
    <submittedName>
        <fullName evidence="4">RAPGEF2</fullName>
    </submittedName>
</protein>
<dbReference type="SMART" id="SM00147">
    <property type="entry name" value="RasGEF"/>
    <property type="match status" value="1"/>
</dbReference>
<feature type="region of interest" description="Disordered" evidence="3">
    <location>
        <begin position="1"/>
        <end position="96"/>
    </location>
</feature>
<dbReference type="PANTHER" id="PTHR23113">
    <property type="entry name" value="GUANINE NUCLEOTIDE EXCHANGE FACTOR"/>
    <property type="match status" value="1"/>
</dbReference>
<dbReference type="Gene3D" id="3.10.20.90">
    <property type="entry name" value="Phosphatidylinositol 3-kinase Catalytic Subunit, Chain A, domain 1"/>
    <property type="match status" value="1"/>
</dbReference>
<feature type="compositionally biased region" description="Basic and acidic residues" evidence="3">
    <location>
        <begin position="376"/>
        <end position="387"/>
    </location>
</feature>
<dbReference type="GO" id="GO:0016324">
    <property type="term" value="C:apical plasma membrane"/>
    <property type="evidence" value="ECO:0007669"/>
    <property type="project" value="TreeGrafter"/>
</dbReference>
<feature type="region of interest" description="Disordered" evidence="3">
    <location>
        <begin position="472"/>
        <end position="497"/>
    </location>
</feature>
<feature type="region of interest" description="Disordered" evidence="3">
    <location>
        <begin position="360"/>
        <end position="410"/>
    </location>
</feature>
<evidence type="ECO:0000256" key="3">
    <source>
        <dbReference type="SAM" id="MobiDB-lite"/>
    </source>
</evidence>
<dbReference type="PROSITE" id="PS00720">
    <property type="entry name" value="RASGEF"/>
    <property type="match status" value="1"/>
</dbReference>
<dbReference type="SMART" id="SM00314">
    <property type="entry name" value="RA"/>
    <property type="match status" value="1"/>
</dbReference>
<feature type="compositionally biased region" description="Low complexity" evidence="3">
    <location>
        <begin position="112"/>
        <end position="131"/>
    </location>
</feature>
<dbReference type="InterPro" id="IPR014710">
    <property type="entry name" value="RmlC-like_jellyroll"/>
</dbReference>
<sequence length="1624" mass="181120">MLTPHFGNIISDFSTSSASSASAHNNNSRSNNNSNSSNNSGNQISLHSHHNIQQHTPGSSHPSHHSNGNTHHASHQHHTPHPHHQHPTPPAIHSSPHLNKKIIKSSRENMETNNNNSNNNNDSSANANTTNTSSSSFKFIIIFLFEQQHQYSSYGTGGSAPGHPPKAWEKSGVNFDVDEYKLEYMDLDEFLLENNMNLDSVLQQQQQQQQGGNASVLEAVAEEQRSRSQLLRCSSNGATGGIVGRIHPPQPPPSSSLDIPVQVVSPQQQALRMPPRSPDDVVVKSENEGSTPVEALRICGGTNDDGTPNNSLHHPQLHAPHHVHVQQQQVQQQVNHHHAHHTVAHELMDPSLRISGYFGGSGSISDDNSRKKKKILVSDEKKDDKYWERRRKKQQHGRKALTGCTTFGKRIGGASRRHNECLILEPSEMIVIDYVDGRGRTEKIIDSSSSSSNSNNNNTSDVVTVQQTYLSEPEEIQRPPPRKQHGSDSSSAYSGSDTMLQSVEEMDLSGLLESVVDSDVEEEEEDDEEEESTGESPLIVRDAVRDCLEKDPSDRSDDDVEVLLEFTQHLKAFTNMTMSVRRALVSTMVFAVVEKAGTVVMTDGEELDSWSVIINGSVEIERWEGGNKEELHLGDSFGITPTTEKLYHKGIMREENQFRHEEDGRLVMITEHRRPEKADSSRSTTPINNQSSHHSRGGHVVIRGTPERLTAQLVEDGSVDSSFIEDFLLTYRTFISDPIVVFNRLLEWFEDGSLRDKVTRVILLWVNNHFTDFETDLRMMTLLEKFEKSLEAEGMNSQLRMMNFACAAKARKKDGYAHPVVERRVTSLSGLKRGDEILEVNGQIFTALKLPRALDVLKGNAKKRWNPLSLQMTLHMHLELVIQIGVHHHLKSPNVLPNLLSLLQKTHKLNRAFNRLLHKPKSMISMDTVDDSSVINSNYYPNNNNNNSSLSNPDLTDNSFEETYTAASVAAANSYPEHVLKIYRADQSLKYLLVHKETTAREVVMLALQEFGCTEPSSNYALVEVTVAEGGFVKQRRLPDALQNLAERMGLASRYYIKSVGCSETLLPDDAAAELQKDSSVSLLHLNSVEVATQLMVEDFTIFRQIEGTEYVTDLFGKKSRYGNPNLTRFSQLVNREMMWAITEIVMESSNLNKRMRIIKQFIKIARQCKETQNFNSMFAIISGLGHASVSRLKATWEKVPAKYLRIFHEMQQLMDPSRNMSRYRNLVNGEDVQPPIIPFYPIVKKDLTFIHIANDSVIDNLVNFEKLRMIAKEVRSLTNMCSAPLDLFSMLELGGQQPSNAMVAMNQLSTGGQHLATVNRRRKKTTGLPNPKRMFEEAQMVRRVKSYLKNMRVVIEEEALHRMSLECEPPPGAMGGLKRNPSPTPSAVSSTSSNSERKVTLPPHGASTTTSSNSSAIPPPPPLPSTSSSGSSSGHHQKFGAASPHAVKKLLSLSEQAKPIRSSSSSSKNTIPQPPLPPPPHRSHHGHHQGHLHHHPPEPIYPIPVDLTAESSSVTSITASRRVKYHHPASSVTSTDSGLSSYDDYSRQLSYSRRRRVPPPPLAPPMGFSPPMKEEFSTQSRNRNRISKSQQQYSSAYYIMSDPCGAGGDDDDEDDGDEQVSAV</sequence>
<evidence type="ECO:0000256" key="1">
    <source>
        <dbReference type="ARBA" id="ARBA00010829"/>
    </source>
</evidence>
<feature type="compositionally biased region" description="Low complexity" evidence="3">
    <location>
        <begin position="8"/>
        <end position="45"/>
    </location>
</feature>
<keyword evidence="5" id="KW-1185">Reference proteome</keyword>
<feature type="compositionally biased region" description="Basic residues" evidence="3">
    <location>
        <begin position="72"/>
        <end position="86"/>
    </location>
</feature>
<feature type="region of interest" description="Disordered" evidence="3">
    <location>
        <begin position="517"/>
        <end position="541"/>
    </location>
</feature>
<dbReference type="Pfam" id="PF00788">
    <property type="entry name" value="RA"/>
    <property type="match status" value="1"/>
</dbReference>
<dbReference type="GO" id="GO:0007265">
    <property type="term" value="P:Ras protein signal transduction"/>
    <property type="evidence" value="ECO:0007669"/>
    <property type="project" value="TreeGrafter"/>
</dbReference>
<feature type="compositionally biased region" description="Low complexity" evidence="3">
    <location>
        <begin position="55"/>
        <end position="71"/>
    </location>
</feature>
<dbReference type="InterPro" id="IPR019804">
    <property type="entry name" value="Ras_G-nucl-exch_fac_CS"/>
</dbReference>
<gene>
    <name evidence="4" type="ORF">LSAA_14792</name>
</gene>
<dbReference type="CDD" id="cd00155">
    <property type="entry name" value="RasGEF"/>
    <property type="match status" value="1"/>
</dbReference>
<dbReference type="InterPro" id="IPR023578">
    <property type="entry name" value="Ras_GEF_dom_sf"/>
</dbReference>
<dbReference type="InterPro" id="IPR001895">
    <property type="entry name" value="RASGEF_cat_dom"/>
</dbReference>
<dbReference type="Gene3D" id="2.60.120.10">
    <property type="entry name" value="Jelly Rolls"/>
    <property type="match status" value="1"/>
</dbReference>
<feature type="compositionally biased region" description="Low complexity" evidence="3">
    <location>
        <begin position="1408"/>
        <end position="1417"/>
    </location>
</feature>
<dbReference type="SUPFAM" id="SSF51206">
    <property type="entry name" value="cAMP-binding domain-like"/>
    <property type="match status" value="1"/>
</dbReference>
<dbReference type="PROSITE" id="PS50200">
    <property type="entry name" value="RA"/>
    <property type="match status" value="1"/>
</dbReference>
<dbReference type="Pfam" id="PF00618">
    <property type="entry name" value="RasGEF_N"/>
    <property type="match status" value="1"/>
</dbReference>
<name>A0A7R8D854_LEPSM</name>
<dbReference type="Gene3D" id="1.10.840.10">
    <property type="entry name" value="Ras guanine-nucleotide exchange factors catalytic domain"/>
    <property type="match status" value="1"/>
</dbReference>
<dbReference type="OrthoDB" id="6022300at2759"/>
<dbReference type="InterPro" id="IPR000159">
    <property type="entry name" value="RA_dom"/>
</dbReference>
<dbReference type="InterPro" id="IPR036964">
    <property type="entry name" value="RASGEF_cat_dom_sf"/>
</dbReference>
<dbReference type="SMART" id="SM00229">
    <property type="entry name" value="RasGEFN"/>
    <property type="match status" value="1"/>
</dbReference>
<feature type="region of interest" description="Disordered" evidence="3">
    <location>
        <begin position="266"/>
        <end position="289"/>
    </location>
</feature>